<evidence type="ECO:0000256" key="1">
    <source>
        <dbReference type="SAM" id="SignalP"/>
    </source>
</evidence>
<feature type="signal peptide" evidence="1">
    <location>
        <begin position="1"/>
        <end position="20"/>
    </location>
</feature>
<evidence type="ECO:0000313" key="2">
    <source>
        <dbReference type="EMBL" id="MBW61964.1"/>
    </source>
</evidence>
<name>A0A2M4C9H4_9DIPT</name>
<dbReference type="EMBL" id="GGFJ01012823">
    <property type="protein sequence ID" value="MBW61964.1"/>
    <property type="molecule type" value="Transcribed_RNA"/>
</dbReference>
<organism evidence="2">
    <name type="scientific">Anopheles marajoara</name>
    <dbReference type="NCBI Taxonomy" id="58244"/>
    <lineage>
        <taxon>Eukaryota</taxon>
        <taxon>Metazoa</taxon>
        <taxon>Ecdysozoa</taxon>
        <taxon>Arthropoda</taxon>
        <taxon>Hexapoda</taxon>
        <taxon>Insecta</taxon>
        <taxon>Pterygota</taxon>
        <taxon>Neoptera</taxon>
        <taxon>Endopterygota</taxon>
        <taxon>Diptera</taxon>
        <taxon>Nematocera</taxon>
        <taxon>Culicoidea</taxon>
        <taxon>Culicidae</taxon>
        <taxon>Anophelinae</taxon>
        <taxon>Anopheles</taxon>
    </lineage>
</organism>
<keyword evidence="1" id="KW-0732">Signal</keyword>
<reference evidence="2" key="1">
    <citation type="submission" date="2018-01" db="EMBL/GenBank/DDBJ databases">
        <title>An insight into the sialome of Amazonian anophelines.</title>
        <authorList>
            <person name="Ribeiro J.M."/>
            <person name="Scarpassa V."/>
            <person name="Calvo E."/>
        </authorList>
    </citation>
    <scope>NUCLEOTIDE SEQUENCE</scope>
    <source>
        <tissue evidence="2">Salivary glands</tissue>
    </source>
</reference>
<dbReference type="AlphaFoldDB" id="A0A2M4C9H4"/>
<protein>
    <submittedName>
        <fullName evidence="2">Putative secreted protein</fullName>
    </submittedName>
</protein>
<accession>A0A2M4C9H4</accession>
<proteinExistence type="predicted"/>
<feature type="chain" id="PRO_5014818070" evidence="1">
    <location>
        <begin position="21"/>
        <end position="93"/>
    </location>
</feature>
<sequence length="93" mass="10237">MVNIGSLLICTLILPRLLLSDTHVWGAPMAHALHTNGSDWGHATTPALRDWVKVTFCYSICAGSHAFHGSIERDRAQRLTVILVVVPTSRSFQ</sequence>